<dbReference type="InterPro" id="IPR042235">
    <property type="entry name" value="ZP-C_dom"/>
</dbReference>
<dbReference type="PANTHER" id="PTHR14002:SF14">
    <property type="entry name" value="SI:DKEY-103G5.3"/>
    <property type="match status" value="1"/>
</dbReference>
<evidence type="ECO:0000256" key="1">
    <source>
        <dbReference type="ARBA" id="ARBA00022729"/>
    </source>
</evidence>
<keyword evidence="4" id="KW-1133">Transmembrane helix</keyword>
<name>A0A6P8GR71_CLUHA</name>
<dbReference type="OrthoDB" id="9274484at2759"/>
<keyword evidence="1" id="KW-0732">Signal</keyword>
<dbReference type="InterPro" id="IPR055355">
    <property type="entry name" value="ZP-C"/>
</dbReference>
<dbReference type="AlphaFoldDB" id="A0A6P8GR71"/>
<evidence type="ECO:0000256" key="3">
    <source>
        <dbReference type="SAM" id="MobiDB-lite"/>
    </source>
</evidence>
<dbReference type="Gene3D" id="2.60.40.4100">
    <property type="entry name" value="Zona pellucida, ZP-C domain"/>
    <property type="match status" value="1"/>
</dbReference>
<dbReference type="KEGG" id="char:105903770"/>
<sequence>MAAVLQPVLSSYNCSSEYQHIPDNSDLNVECGASVILLEVNLCTASWAGFDPAQLALNGEHNNSLCGGTIDTTVDPPVIRYQLHVNHSAENPCRQSLQIVDEAPDQTGPFSQFSRIQSVVITGYIDTPKSSQGIISYSTDLYYRFSCRYPLEYLINNTQIVASSVSVATSDSNGTFIDTLRMSLYNDSGFDRPLEVPSSGLELRTNVYVEVKAINLTGNFHLLLDHCFATPSAYSQDNSEKHDFFIGCTITQKTTMLQNGAAKNSRFSFEAFRFVEHRDKDRSTIFLHCVLRLCEPSKCQETMNNCNSNSNGRRRRDVAPYGSESDDSATVTVGPIFTKTDEGAERPSEEGKTDVVGVVVGVIFATAGAVLLVLAGWFAMKKFYWGGGLVQAFD</sequence>
<evidence type="ECO:0000256" key="4">
    <source>
        <dbReference type="SAM" id="Phobius"/>
    </source>
</evidence>
<dbReference type="SMART" id="SM00241">
    <property type="entry name" value="ZP"/>
    <property type="match status" value="1"/>
</dbReference>
<organism evidence="6 7">
    <name type="scientific">Clupea harengus</name>
    <name type="common">Atlantic herring</name>
    <dbReference type="NCBI Taxonomy" id="7950"/>
    <lineage>
        <taxon>Eukaryota</taxon>
        <taxon>Metazoa</taxon>
        <taxon>Chordata</taxon>
        <taxon>Craniata</taxon>
        <taxon>Vertebrata</taxon>
        <taxon>Euteleostomi</taxon>
        <taxon>Actinopterygii</taxon>
        <taxon>Neopterygii</taxon>
        <taxon>Teleostei</taxon>
        <taxon>Clupei</taxon>
        <taxon>Clupeiformes</taxon>
        <taxon>Clupeoidei</taxon>
        <taxon>Clupeidae</taxon>
        <taxon>Clupea</taxon>
    </lineage>
</organism>
<dbReference type="GeneID" id="105903770"/>
<keyword evidence="4" id="KW-0472">Membrane</keyword>
<evidence type="ECO:0000313" key="6">
    <source>
        <dbReference type="Proteomes" id="UP000515152"/>
    </source>
</evidence>
<proteinExistence type="predicted"/>
<feature type="transmembrane region" description="Helical" evidence="4">
    <location>
        <begin position="355"/>
        <end position="379"/>
    </location>
</feature>
<feature type="domain" description="ZP" evidence="5">
    <location>
        <begin position="30"/>
        <end position="313"/>
    </location>
</feature>
<dbReference type="PANTHER" id="PTHR14002">
    <property type="entry name" value="ENDOGLIN/TGF-BETA RECEPTOR TYPE III"/>
    <property type="match status" value="1"/>
</dbReference>
<evidence type="ECO:0000313" key="7">
    <source>
        <dbReference type="RefSeq" id="XP_031440311.1"/>
    </source>
</evidence>
<dbReference type="Pfam" id="PF00100">
    <property type="entry name" value="Zona_pellucida"/>
    <property type="match status" value="1"/>
</dbReference>
<accession>A0A6P8GR71</accession>
<gene>
    <name evidence="7" type="primary">LOC105903770</name>
</gene>
<feature type="region of interest" description="Disordered" evidence="3">
    <location>
        <begin position="304"/>
        <end position="332"/>
    </location>
</feature>
<evidence type="ECO:0000256" key="2">
    <source>
        <dbReference type="ARBA" id="ARBA00023157"/>
    </source>
</evidence>
<dbReference type="InterPro" id="IPR001507">
    <property type="entry name" value="ZP_dom"/>
</dbReference>
<dbReference type="Proteomes" id="UP000515152">
    <property type="component" value="Chromosome 17"/>
</dbReference>
<dbReference type="PROSITE" id="PS51034">
    <property type="entry name" value="ZP_2"/>
    <property type="match status" value="1"/>
</dbReference>
<evidence type="ECO:0000259" key="5">
    <source>
        <dbReference type="PROSITE" id="PS51034"/>
    </source>
</evidence>
<keyword evidence="2" id="KW-1015">Disulfide bond</keyword>
<keyword evidence="4" id="KW-0812">Transmembrane</keyword>
<reference evidence="7" key="1">
    <citation type="submission" date="2025-08" db="UniProtKB">
        <authorList>
            <consortium name="RefSeq"/>
        </authorList>
    </citation>
    <scope>IDENTIFICATION</scope>
</reference>
<protein>
    <submittedName>
        <fullName evidence="7">Zona pellucida-like domain-containing protein 1</fullName>
    </submittedName>
</protein>
<keyword evidence="6" id="KW-1185">Reference proteome</keyword>
<dbReference type="RefSeq" id="XP_031440311.1">
    <property type="nucleotide sequence ID" value="XM_031584451.1"/>
</dbReference>